<protein>
    <submittedName>
        <fullName evidence="1">Uncharacterized protein</fullName>
    </submittedName>
</protein>
<comment type="caution">
    <text evidence="1">The sequence shown here is derived from an EMBL/GenBank/DDBJ whole genome shotgun (WGS) entry which is preliminary data.</text>
</comment>
<gene>
    <name evidence="1" type="ORF">O1611_g1076</name>
</gene>
<sequence>MATSTASAATRFASIEELLLILSDYVNDQGTLWSLCLSNWRFNCVFTPKLSEHITLRIEKDDEQSAVQRIIDGLITGPYLHDLRHLQLFVNNGPDFPEWTLEMISRLLEDTPNLKIFT</sequence>
<dbReference type="Proteomes" id="UP001153332">
    <property type="component" value="Unassembled WGS sequence"/>
</dbReference>
<evidence type="ECO:0000313" key="2">
    <source>
        <dbReference type="Proteomes" id="UP001153332"/>
    </source>
</evidence>
<reference evidence="1" key="1">
    <citation type="submission" date="2022-12" db="EMBL/GenBank/DDBJ databases">
        <title>Genome Sequence of Lasiodiplodia mahajangana.</title>
        <authorList>
            <person name="Buettner E."/>
        </authorList>
    </citation>
    <scope>NUCLEOTIDE SEQUENCE</scope>
    <source>
        <strain evidence="1">VT137</strain>
    </source>
</reference>
<name>A0ACC2JYR6_9PEZI</name>
<accession>A0ACC2JYR6</accession>
<proteinExistence type="predicted"/>
<organism evidence="1 2">
    <name type="scientific">Lasiodiplodia mahajangana</name>
    <dbReference type="NCBI Taxonomy" id="1108764"/>
    <lineage>
        <taxon>Eukaryota</taxon>
        <taxon>Fungi</taxon>
        <taxon>Dikarya</taxon>
        <taxon>Ascomycota</taxon>
        <taxon>Pezizomycotina</taxon>
        <taxon>Dothideomycetes</taxon>
        <taxon>Dothideomycetes incertae sedis</taxon>
        <taxon>Botryosphaeriales</taxon>
        <taxon>Botryosphaeriaceae</taxon>
        <taxon>Lasiodiplodia</taxon>
    </lineage>
</organism>
<keyword evidence="2" id="KW-1185">Reference proteome</keyword>
<dbReference type="EMBL" id="JAPUUL010000113">
    <property type="protein sequence ID" value="KAJ8132550.1"/>
    <property type="molecule type" value="Genomic_DNA"/>
</dbReference>
<evidence type="ECO:0000313" key="1">
    <source>
        <dbReference type="EMBL" id="KAJ8132550.1"/>
    </source>
</evidence>